<evidence type="ECO:0000256" key="10">
    <source>
        <dbReference type="RuleBase" id="RU003691"/>
    </source>
</evidence>
<evidence type="ECO:0000313" key="13">
    <source>
        <dbReference type="EMBL" id="PIQ86943.1"/>
    </source>
</evidence>
<feature type="disulfide bond" description="Redox-active" evidence="9">
    <location>
        <begin position="75"/>
        <end position="80"/>
    </location>
</feature>
<dbReference type="SUPFAM" id="SSF55424">
    <property type="entry name" value="FAD/NAD-linked reductases, dimerisation (C-terminal) domain"/>
    <property type="match status" value="1"/>
</dbReference>
<evidence type="ECO:0000256" key="1">
    <source>
        <dbReference type="ARBA" id="ARBA00007532"/>
    </source>
</evidence>
<dbReference type="EMBL" id="PCVY01000023">
    <property type="protein sequence ID" value="PIQ86943.1"/>
    <property type="molecule type" value="Genomic_DNA"/>
</dbReference>
<dbReference type="InterPro" id="IPR004099">
    <property type="entry name" value="Pyr_nucl-diS_OxRdtase_dimer"/>
</dbReference>
<feature type="binding site" evidence="8">
    <location>
        <position position="84"/>
    </location>
    <ligand>
        <name>FAD</name>
        <dbReference type="ChEBI" id="CHEBI:57692"/>
    </ligand>
</feature>
<sequence>MTLSTSQAGVTPLDEYNQTLLRHVHPAAWQNPKPAGRYNLVVIGAGTAGLITAAGAAGLGAKVALIERHLMGGDCLNTGCVPSKSIIRSSRAAFDVASSQAFGVYLKGGVDIRFHEVMERMRRIRSQISHHDSAERFRDLGVDVFIGEARFSGDHEVEAAGEKLKFKKAVIATGARATVHEIPGLQEAGFLTNETVFNLTDRPRRLAVIGGGPIGAELAQAFRRLGSEVYLFHNKAHILDREDQDAAQIVQEAFVCEGIQLILQAEINRIEKAAQEKIIQFSAKGQIGEQRAVVDQILVAVGRTVNVEGLALEKVRVAYETRRGVQVNDYLQTTNPDIYAAGDICMNWKFTHAADAAARIVIQNTLFGGKKKLSSLTMPWCTYTDPEIAHVGLYEHDAKQRGISITTFTRELKQADRAVADGETDGLIKVHVKKGTDQILGATMVARHAGEMISEVSVAMAAKMGLGRLAAVIHPYPTQAEIIKQIADQYNRTRLTPVIKTLFKKWLTWTR</sequence>
<dbReference type="InterPro" id="IPR023753">
    <property type="entry name" value="FAD/NAD-binding_dom"/>
</dbReference>
<dbReference type="PANTHER" id="PTHR43014:SF2">
    <property type="entry name" value="MERCURIC REDUCTASE"/>
    <property type="match status" value="1"/>
</dbReference>
<keyword evidence="2 10" id="KW-0285">Flavoprotein</keyword>
<evidence type="ECO:0000256" key="7">
    <source>
        <dbReference type="ARBA" id="ARBA00023284"/>
    </source>
</evidence>
<feature type="binding site" evidence="8">
    <location>
        <position position="302"/>
    </location>
    <ligand>
        <name>NAD(+)</name>
        <dbReference type="ChEBI" id="CHEBI:57540"/>
    </ligand>
</feature>
<feature type="binding site" evidence="8">
    <location>
        <begin position="210"/>
        <end position="217"/>
    </location>
    <ligand>
        <name>NAD(+)</name>
        <dbReference type="ChEBI" id="CHEBI:57540"/>
    </ligand>
</feature>
<comment type="cofactor">
    <cofactor evidence="8">
        <name>FAD</name>
        <dbReference type="ChEBI" id="CHEBI:57692"/>
    </cofactor>
    <text evidence="8">Binds 1 FAD per subunit.</text>
</comment>
<dbReference type="Pfam" id="PF07992">
    <property type="entry name" value="Pyr_redox_2"/>
    <property type="match status" value="1"/>
</dbReference>
<dbReference type="GO" id="GO:0050660">
    <property type="term" value="F:flavin adenine dinucleotide binding"/>
    <property type="evidence" value="ECO:0007669"/>
    <property type="project" value="TreeGrafter"/>
</dbReference>
<feature type="domain" description="FAD/NAD(P)-binding" evidence="12">
    <location>
        <begin position="38"/>
        <end position="356"/>
    </location>
</feature>
<name>A0A2H0LR72_9BACT</name>
<dbReference type="Gene3D" id="3.50.50.60">
    <property type="entry name" value="FAD/NAD(P)-binding domain"/>
    <property type="match status" value="2"/>
</dbReference>
<dbReference type="PIRSF" id="PIRSF000350">
    <property type="entry name" value="Mercury_reductase_MerA"/>
    <property type="match status" value="1"/>
</dbReference>
<feature type="binding site" evidence="8">
    <location>
        <position position="343"/>
    </location>
    <ligand>
        <name>FAD</name>
        <dbReference type="ChEBI" id="CHEBI:57692"/>
    </ligand>
</feature>
<evidence type="ECO:0000256" key="6">
    <source>
        <dbReference type="ARBA" id="ARBA00023157"/>
    </source>
</evidence>
<dbReference type="Pfam" id="PF02852">
    <property type="entry name" value="Pyr_redox_dim"/>
    <property type="match status" value="1"/>
</dbReference>
<organism evidence="13 14">
    <name type="scientific">Candidatus Abzuiibacterium crystallinum</name>
    <dbReference type="NCBI Taxonomy" id="1974748"/>
    <lineage>
        <taxon>Bacteria</taxon>
        <taxon>Pseudomonadati</taxon>
        <taxon>Candidatus Omnitrophota</taxon>
        <taxon>Candidatus Abzuiibacterium</taxon>
    </lineage>
</organism>
<keyword evidence="7 10" id="KW-0676">Redox-active center</keyword>
<keyword evidence="3 8" id="KW-0274">FAD</keyword>
<dbReference type="PANTHER" id="PTHR43014">
    <property type="entry name" value="MERCURIC REDUCTASE"/>
    <property type="match status" value="1"/>
</dbReference>
<evidence type="ECO:0000256" key="2">
    <source>
        <dbReference type="ARBA" id="ARBA00022630"/>
    </source>
</evidence>
<dbReference type="InterPro" id="IPR012999">
    <property type="entry name" value="Pyr_OxRdtase_I_AS"/>
</dbReference>
<evidence type="ECO:0000256" key="5">
    <source>
        <dbReference type="ARBA" id="ARBA00023002"/>
    </source>
</evidence>
<keyword evidence="8" id="KW-0547">Nucleotide-binding</keyword>
<evidence type="ECO:0000259" key="11">
    <source>
        <dbReference type="Pfam" id="PF02852"/>
    </source>
</evidence>
<dbReference type="SUPFAM" id="SSF51905">
    <property type="entry name" value="FAD/NAD(P)-binding domain"/>
    <property type="match status" value="1"/>
</dbReference>
<comment type="caution">
    <text evidence="13">The sequence shown here is derived from an EMBL/GenBank/DDBJ whole genome shotgun (WGS) entry which is preliminary data.</text>
</comment>
<evidence type="ECO:0000256" key="8">
    <source>
        <dbReference type="PIRSR" id="PIRSR000350-3"/>
    </source>
</evidence>
<proteinExistence type="inferred from homology"/>
<dbReference type="GO" id="GO:0016668">
    <property type="term" value="F:oxidoreductase activity, acting on a sulfur group of donors, NAD(P) as acceptor"/>
    <property type="evidence" value="ECO:0007669"/>
    <property type="project" value="InterPro"/>
</dbReference>
<dbReference type="GO" id="GO:0003955">
    <property type="term" value="F:NAD(P)H dehydrogenase (quinone) activity"/>
    <property type="evidence" value="ECO:0007669"/>
    <property type="project" value="TreeGrafter"/>
</dbReference>
<dbReference type="InterPro" id="IPR001100">
    <property type="entry name" value="Pyr_nuc-diS_OxRdtase"/>
</dbReference>
<dbReference type="Gene3D" id="3.30.390.30">
    <property type="match status" value="1"/>
</dbReference>
<evidence type="ECO:0000259" key="12">
    <source>
        <dbReference type="Pfam" id="PF07992"/>
    </source>
</evidence>
<dbReference type="NCBIfam" id="NF004991">
    <property type="entry name" value="PRK06370.1-3"/>
    <property type="match status" value="1"/>
</dbReference>
<gene>
    <name evidence="13" type="ORF">COV74_02655</name>
</gene>
<evidence type="ECO:0000313" key="14">
    <source>
        <dbReference type="Proteomes" id="UP000230859"/>
    </source>
</evidence>
<dbReference type="FunFam" id="3.50.50.60:FF:000379">
    <property type="entry name" value="Mercuric reductase"/>
    <property type="match status" value="1"/>
</dbReference>
<evidence type="ECO:0000256" key="4">
    <source>
        <dbReference type="ARBA" id="ARBA00022857"/>
    </source>
</evidence>
<dbReference type="Proteomes" id="UP000230859">
    <property type="component" value="Unassembled WGS sequence"/>
</dbReference>
<keyword evidence="4" id="KW-0521">NADP</keyword>
<comment type="similarity">
    <text evidence="1 10">Belongs to the class-I pyridine nucleotide-disulfide oxidoreductase family.</text>
</comment>
<evidence type="ECO:0000256" key="9">
    <source>
        <dbReference type="PIRSR" id="PIRSR000350-4"/>
    </source>
</evidence>
<keyword evidence="5 10" id="KW-0560">Oxidoreductase</keyword>
<dbReference type="FunFam" id="3.30.390.30:FF:000001">
    <property type="entry name" value="Dihydrolipoyl dehydrogenase"/>
    <property type="match status" value="1"/>
</dbReference>
<keyword evidence="8" id="KW-0520">NAD</keyword>
<dbReference type="PROSITE" id="PS00076">
    <property type="entry name" value="PYRIDINE_REDOX_1"/>
    <property type="match status" value="1"/>
</dbReference>
<evidence type="ECO:0000256" key="3">
    <source>
        <dbReference type="ARBA" id="ARBA00022827"/>
    </source>
</evidence>
<dbReference type="PRINTS" id="PR00368">
    <property type="entry name" value="FADPNR"/>
</dbReference>
<dbReference type="InterPro" id="IPR016156">
    <property type="entry name" value="FAD/NAD-linked_Rdtase_dimer_sf"/>
</dbReference>
<protein>
    <submittedName>
        <fullName evidence="13">Mercuric reductase</fullName>
    </submittedName>
</protein>
<dbReference type="InterPro" id="IPR036188">
    <property type="entry name" value="FAD/NAD-bd_sf"/>
</dbReference>
<dbReference type="AlphaFoldDB" id="A0A2H0LR72"/>
<feature type="domain" description="Pyridine nucleotide-disulphide oxidoreductase dimerisation" evidence="11">
    <location>
        <begin position="378"/>
        <end position="485"/>
    </location>
</feature>
<keyword evidence="6" id="KW-1015">Disulfide bond</keyword>
<reference evidence="13 14" key="1">
    <citation type="submission" date="2017-09" db="EMBL/GenBank/DDBJ databases">
        <title>Depth-based differentiation of microbial function through sediment-hosted aquifers and enrichment of novel symbionts in the deep terrestrial subsurface.</title>
        <authorList>
            <person name="Probst A.J."/>
            <person name="Ladd B."/>
            <person name="Jarett J.K."/>
            <person name="Geller-Mcgrath D.E."/>
            <person name="Sieber C.M."/>
            <person name="Emerson J.B."/>
            <person name="Anantharaman K."/>
            <person name="Thomas B.C."/>
            <person name="Malmstrom R."/>
            <person name="Stieglmeier M."/>
            <person name="Klingl A."/>
            <person name="Woyke T."/>
            <person name="Ryan C.M."/>
            <person name="Banfield J.F."/>
        </authorList>
    </citation>
    <scope>NUCLEOTIDE SEQUENCE [LARGE SCALE GENOMIC DNA]</scope>
    <source>
        <strain evidence="13">CG11_big_fil_rev_8_21_14_0_20_45_26</strain>
    </source>
</reference>
<dbReference type="PRINTS" id="PR00411">
    <property type="entry name" value="PNDRDTASEI"/>
</dbReference>
<accession>A0A2H0LR72</accession>